<dbReference type="InterPro" id="IPR016185">
    <property type="entry name" value="PreATP-grasp_dom_sf"/>
</dbReference>
<dbReference type="AlphaFoldDB" id="A0A401HPH4"/>
<evidence type="ECO:0000256" key="1">
    <source>
        <dbReference type="ARBA" id="ARBA00022598"/>
    </source>
</evidence>
<dbReference type="InterPro" id="IPR011761">
    <property type="entry name" value="ATP-grasp"/>
</dbReference>
<dbReference type="Pfam" id="PF21244">
    <property type="entry name" value="PurT_C"/>
    <property type="match status" value="1"/>
</dbReference>
<evidence type="ECO:0000256" key="3">
    <source>
        <dbReference type="ARBA" id="ARBA00022741"/>
    </source>
</evidence>
<dbReference type="GO" id="GO:0004644">
    <property type="term" value="F:phosphoribosylglycinamide formyltransferase activity"/>
    <property type="evidence" value="ECO:0007669"/>
    <property type="project" value="UniProtKB-UniRule"/>
</dbReference>
<dbReference type="SUPFAM" id="SSF56059">
    <property type="entry name" value="Glutathione synthetase ATP-binding domain-like"/>
    <property type="match status" value="1"/>
</dbReference>
<keyword evidence="1 7" id="KW-0436">Ligase</keyword>
<evidence type="ECO:0000313" key="10">
    <source>
        <dbReference type="Proteomes" id="UP000290527"/>
    </source>
</evidence>
<comment type="subunit">
    <text evidence="7">Homodimer.</text>
</comment>
<dbReference type="SUPFAM" id="SSF52440">
    <property type="entry name" value="PreATP-grasp domain"/>
    <property type="match status" value="1"/>
</dbReference>
<feature type="binding site" evidence="7">
    <location>
        <begin position="361"/>
        <end position="362"/>
    </location>
    <ligand>
        <name>N(1)-(5-phospho-beta-D-ribosyl)glycinamide</name>
        <dbReference type="ChEBI" id="CHEBI:143788"/>
    </ligand>
</feature>
<keyword evidence="5 7" id="KW-0067">ATP-binding</keyword>
<keyword evidence="9" id="KW-0808">Transferase</keyword>
<comment type="catalytic activity">
    <reaction evidence="7">
        <text>N(1)-(5-phospho-beta-D-ribosyl)glycinamide + formate + ATP = N(2)-formyl-N(1)-(5-phospho-beta-D-ribosyl)glycinamide + ADP + phosphate + H(+)</text>
        <dbReference type="Rhea" id="RHEA:24829"/>
        <dbReference type="ChEBI" id="CHEBI:15378"/>
        <dbReference type="ChEBI" id="CHEBI:15740"/>
        <dbReference type="ChEBI" id="CHEBI:30616"/>
        <dbReference type="ChEBI" id="CHEBI:43474"/>
        <dbReference type="ChEBI" id="CHEBI:143788"/>
        <dbReference type="ChEBI" id="CHEBI:147286"/>
        <dbReference type="ChEBI" id="CHEBI:456216"/>
        <dbReference type="EC" id="6.3.1.21"/>
    </reaction>
</comment>
<dbReference type="RefSeq" id="WP_131006960.1">
    <property type="nucleotide sequence ID" value="NZ_BFAX01000002.1"/>
</dbReference>
<organism evidence="9 10">
    <name type="scientific">Methanofervidicoccus abyssi</name>
    <dbReference type="NCBI Taxonomy" id="2082189"/>
    <lineage>
        <taxon>Archaea</taxon>
        <taxon>Methanobacteriati</taxon>
        <taxon>Methanobacteriota</taxon>
        <taxon>Methanomada group</taxon>
        <taxon>Methanococci</taxon>
        <taxon>Methanococcales</taxon>
        <taxon>Methanofervidicoccus</taxon>
    </lineage>
</organism>
<evidence type="ECO:0000256" key="7">
    <source>
        <dbReference type="HAMAP-Rule" id="MF_01643"/>
    </source>
</evidence>
<comment type="function">
    <text evidence="7">Involved in the de novo purine biosynthesis. Catalyzes the transfer of formate to 5-phospho-ribosyl-glycinamide (GAR), producing 5-phospho-ribosyl-N-formylglycinamide (FGAR). Formate is provided by PurU via hydrolysis of 10-formyl-tetrahydrofolate.</text>
</comment>
<dbReference type="GO" id="GO:0006189">
    <property type="term" value="P:'de novo' IMP biosynthetic process"/>
    <property type="evidence" value="ECO:0007669"/>
    <property type="project" value="UniProtKB-UniRule"/>
</dbReference>
<dbReference type="Gene3D" id="3.40.50.20">
    <property type="match status" value="1"/>
</dbReference>
<dbReference type="SUPFAM" id="SSF51246">
    <property type="entry name" value="Rudiment single hybrid motif"/>
    <property type="match status" value="1"/>
</dbReference>
<dbReference type="InterPro" id="IPR013815">
    <property type="entry name" value="ATP_grasp_subdomain_1"/>
</dbReference>
<dbReference type="Pfam" id="PF02222">
    <property type="entry name" value="ATP-grasp"/>
    <property type="match status" value="1"/>
</dbReference>
<dbReference type="Proteomes" id="UP000290527">
    <property type="component" value="Unassembled WGS sequence"/>
</dbReference>
<dbReference type="GO" id="GO:0005829">
    <property type="term" value="C:cytosol"/>
    <property type="evidence" value="ECO:0007669"/>
    <property type="project" value="TreeGrafter"/>
</dbReference>
<dbReference type="PANTHER" id="PTHR43055:SF1">
    <property type="entry name" value="FORMATE-DEPENDENT PHOSPHORIBOSYLGLYCINAMIDE FORMYLTRANSFERASE"/>
    <property type="match status" value="1"/>
</dbReference>
<dbReference type="GO" id="GO:0000287">
    <property type="term" value="F:magnesium ion binding"/>
    <property type="evidence" value="ECO:0007669"/>
    <property type="project" value="UniProtKB-UniRule"/>
</dbReference>
<feature type="binding site" evidence="7">
    <location>
        <position position="154"/>
    </location>
    <ligand>
        <name>ATP</name>
        <dbReference type="ChEBI" id="CHEBI:30616"/>
    </ligand>
</feature>
<dbReference type="EC" id="6.3.1.21" evidence="7"/>
<comment type="pathway">
    <text evidence="7">Purine metabolism; IMP biosynthesis via de novo pathway; N(2)-formyl-N(1)-(5-phospho-D-ribosyl)glycinamide from N(1)-(5-phospho-D-ribosyl)glycinamide (formate route): step 1/1.</text>
</comment>
<dbReference type="Pfam" id="PF22660">
    <property type="entry name" value="RS_preATP-grasp-like"/>
    <property type="match status" value="1"/>
</dbReference>
<dbReference type="InterPro" id="IPR003135">
    <property type="entry name" value="ATP-grasp_carboxylate-amine"/>
</dbReference>
<protein>
    <recommendedName>
        <fullName evidence="7">Formate-dependent phosphoribosylglycinamide formyltransferase</fullName>
        <ecNumber evidence="7">6.3.1.21</ecNumber>
    </recommendedName>
    <alternativeName>
        <fullName evidence="7">5'-phosphoribosylglycinamide transformylase 2</fullName>
    </alternativeName>
    <alternativeName>
        <fullName evidence="7">Formate-dependent GAR transformylase</fullName>
    </alternativeName>
    <alternativeName>
        <fullName evidence="7">GAR transformylase 2</fullName>
        <shortName evidence="7">GART 2</shortName>
    </alternativeName>
    <alternativeName>
        <fullName evidence="7">Non-folate glycinamide ribonucleotide transformylase</fullName>
    </alternativeName>
    <alternativeName>
        <fullName evidence="7">Phosphoribosylglycinamide formyltransferase 2</fullName>
    </alternativeName>
</protein>
<comment type="similarity">
    <text evidence="7">Belongs to the PurK/PurT family.</text>
</comment>
<sequence>MRVGTPLFSNATKILLLGGGELGKEIVIEGQRLGLECVVVDRYQHAPAMQVAHRSYVVDMKDGNSLRAIIERETPDYIIPEIEAIDTEVLVEMEEFGYKVVPNADATRITMNREYIRRLASEKLKFKTADYRFAESLEELKEAVNELGTPCVVKPIMSSSGKGQSIIRNKEDIERAWKHAQVSARGVGSKVIVEEFIDFDYEITLLTAKTEDGIKFCPPIGHIQIDGDYHESWQPHPMGEKTLKEAQRIAYEIVSMLGGRGIYGVELFIRGDEIIFSEVSPRPHDTGMVTMITQNMSQFEIHLRCLLGLPVDVEMVVTAGASHVIKSNIDKWAPQYDVSDALKVPNTKLRLFGKPVARVGRRMGVALAYGESIEVARERAKRCAHAVKVF</sequence>
<evidence type="ECO:0000313" key="9">
    <source>
        <dbReference type="EMBL" id="GBF36177.1"/>
    </source>
</evidence>
<gene>
    <name evidence="7" type="primary">purT</name>
    <name evidence="9" type="ORF">MHHB_P0402</name>
</gene>
<keyword evidence="10" id="KW-1185">Reference proteome</keyword>
<dbReference type="PANTHER" id="PTHR43055">
    <property type="entry name" value="FORMATE-DEPENDENT PHOSPHORIBOSYLGLYCINAMIDE FORMYLTRANSFERASE"/>
    <property type="match status" value="1"/>
</dbReference>
<feature type="binding site" evidence="7">
    <location>
        <position position="266"/>
    </location>
    <ligand>
        <name>Mg(2+)</name>
        <dbReference type="ChEBI" id="CHEBI:18420"/>
    </ligand>
</feature>
<feature type="binding site" evidence="7">
    <location>
        <position position="81"/>
    </location>
    <ligand>
        <name>N(1)-(5-phospho-beta-D-ribosyl)glycinamide</name>
        <dbReference type="ChEBI" id="CHEBI:143788"/>
    </ligand>
</feature>
<dbReference type="NCBIfam" id="TIGR01142">
    <property type="entry name" value="purT"/>
    <property type="match status" value="1"/>
</dbReference>
<evidence type="ECO:0000256" key="2">
    <source>
        <dbReference type="ARBA" id="ARBA00022723"/>
    </source>
</evidence>
<accession>A0A401HPH4</accession>
<keyword evidence="2 7" id="KW-0479">Metal-binding</keyword>
<feature type="binding site" evidence="7">
    <location>
        <position position="354"/>
    </location>
    <ligand>
        <name>N(1)-(5-phospho-beta-D-ribosyl)glycinamide</name>
        <dbReference type="ChEBI" id="CHEBI:143788"/>
    </ligand>
</feature>
<feature type="binding site" evidence="7">
    <location>
        <position position="285"/>
    </location>
    <ligand>
        <name>N(1)-(5-phospho-beta-D-ribosyl)glycinamide</name>
        <dbReference type="ChEBI" id="CHEBI:143788"/>
    </ligand>
</feature>
<name>A0A401HPH4_9EURY</name>
<dbReference type="EMBL" id="BFAX01000002">
    <property type="protein sequence ID" value="GBF36177.1"/>
    <property type="molecule type" value="Genomic_DNA"/>
</dbReference>
<reference evidence="9 10" key="1">
    <citation type="journal article" date="2019" name="Int. J. Syst. Evol. Microbiol.">
        <title>Methanofervidicoccus abyssi gen. nov., sp. nov., a hydrogenotrophic methanogen, isolated from a hydrothermal vent chimney in the Mid-Cayman Spreading Center, the Caribbean Sea.</title>
        <authorList>
            <person name="Sakai S."/>
            <person name="Takaki Y."/>
            <person name="Miyazaki M."/>
            <person name="Ogawara M."/>
            <person name="Yanagawa K."/>
            <person name="Miyazaki J."/>
            <person name="Takai K."/>
        </authorList>
    </citation>
    <scope>NUCLEOTIDE SEQUENCE [LARGE SCALE GENOMIC DNA]</scope>
    <source>
        <strain evidence="9 10">HHB</strain>
    </source>
</reference>
<dbReference type="Gene3D" id="3.30.1490.20">
    <property type="entry name" value="ATP-grasp fold, A domain"/>
    <property type="match status" value="1"/>
</dbReference>
<dbReference type="PROSITE" id="PS50975">
    <property type="entry name" value="ATP_GRASP"/>
    <property type="match status" value="1"/>
</dbReference>
<dbReference type="OrthoDB" id="9299at2157"/>
<evidence type="ECO:0000256" key="6">
    <source>
        <dbReference type="ARBA" id="ARBA00022842"/>
    </source>
</evidence>
<feature type="binding site" evidence="7">
    <location>
        <position position="113"/>
    </location>
    <ligand>
        <name>ATP</name>
        <dbReference type="ChEBI" id="CHEBI:30616"/>
    </ligand>
</feature>
<dbReference type="InterPro" id="IPR048740">
    <property type="entry name" value="PurT_C"/>
</dbReference>
<evidence type="ECO:0000259" key="8">
    <source>
        <dbReference type="PROSITE" id="PS50975"/>
    </source>
</evidence>
<dbReference type="HAMAP" id="MF_01643">
    <property type="entry name" value="PurT"/>
    <property type="match status" value="1"/>
</dbReference>
<keyword evidence="4 7" id="KW-0658">Purine biosynthesis</keyword>
<feature type="binding site" evidence="7">
    <location>
        <begin position="194"/>
        <end position="197"/>
    </location>
    <ligand>
        <name>ATP</name>
        <dbReference type="ChEBI" id="CHEBI:30616"/>
    </ligand>
</feature>
<feature type="binding site" evidence="7">
    <location>
        <position position="278"/>
    </location>
    <ligand>
        <name>Mg(2+)</name>
        <dbReference type="ChEBI" id="CHEBI:18420"/>
    </ligand>
</feature>
<dbReference type="InterPro" id="IPR011054">
    <property type="entry name" value="Rudment_hybrid_motif"/>
</dbReference>
<keyword evidence="3 7" id="KW-0547">Nucleotide-binding</keyword>
<evidence type="ECO:0000256" key="4">
    <source>
        <dbReference type="ARBA" id="ARBA00022755"/>
    </source>
</evidence>
<dbReference type="InterPro" id="IPR054350">
    <property type="entry name" value="PurT/PurK_preATP-grasp"/>
</dbReference>
<proteinExistence type="inferred from homology"/>
<feature type="binding site" evidence="7">
    <location>
        <position position="202"/>
    </location>
    <ligand>
        <name>ATP</name>
        <dbReference type="ChEBI" id="CHEBI:30616"/>
    </ligand>
</feature>
<feature type="binding site" evidence="7">
    <location>
        <begin position="159"/>
        <end position="164"/>
    </location>
    <ligand>
        <name>ATP</name>
        <dbReference type="ChEBI" id="CHEBI:30616"/>
    </ligand>
</feature>
<dbReference type="Gene3D" id="3.30.470.20">
    <property type="entry name" value="ATP-grasp fold, B domain"/>
    <property type="match status" value="1"/>
</dbReference>
<dbReference type="NCBIfam" id="NF006766">
    <property type="entry name" value="PRK09288.1"/>
    <property type="match status" value="1"/>
</dbReference>
<dbReference type="GO" id="GO:0005524">
    <property type="term" value="F:ATP binding"/>
    <property type="evidence" value="ECO:0007669"/>
    <property type="project" value="UniProtKB-UniRule"/>
</dbReference>
<keyword evidence="6 7" id="KW-0460">Magnesium</keyword>
<dbReference type="UniPathway" id="UPA00074">
    <property type="reaction ID" value="UER00127"/>
</dbReference>
<feature type="binding site" evidence="7">
    <location>
        <begin position="21"/>
        <end position="22"/>
    </location>
    <ligand>
        <name>N(1)-(5-phospho-beta-D-ribosyl)glycinamide</name>
        <dbReference type="ChEBI" id="CHEBI:143788"/>
    </ligand>
</feature>
<feature type="domain" description="ATP-grasp" evidence="8">
    <location>
        <begin position="118"/>
        <end position="307"/>
    </location>
</feature>
<evidence type="ECO:0000256" key="5">
    <source>
        <dbReference type="ARBA" id="ARBA00022840"/>
    </source>
</evidence>
<dbReference type="GO" id="GO:0043815">
    <property type="term" value="F:phosphoribosylglycinamide formyltransferase 2 activity"/>
    <property type="evidence" value="ECO:0007669"/>
    <property type="project" value="UniProtKB-UniRule"/>
</dbReference>
<comment type="caution">
    <text evidence="9">The sequence shown here is derived from an EMBL/GenBank/DDBJ whole genome shotgun (WGS) entry which is preliminary data.</text>
</comment>
<dbReference type="InterPro" id="IPR005862">
    <property type="entry name" value="PurT"/>
</dbReference>